<evidence type="ECO:0000259" key="2">
    <source>
        <dbReference type="Pfam" id="PF14782"/>
    </source>
</evidence>
<name>A0AAW1CKD8_9HEMI</name>
<dbReference type="PANTHER" id="PTHR32465:SF0">
    <property type="entry name" value="BARDET-BIEDL SYNDROME 2 PROTEIN"/>
    <property type="match status" value="1"/>
</dbReference>
<dbReference type="Pfam" id="PF23353">
    <property type="entry name" value="BBS2_hp"/>
    <property type="match status" value="1"/>
</dbReference>
<comment type="caution">
    <text evidence="6">The sequence shown here is derived from an EMBL/GenBank/DDBJ whole genome shotgun (WGS) entry which is preliminary data.</text>
</comment>
<dbReference type="GO" id="GO:0036064">
    <property type="term" value="C:ciliary basal body"/>
    <property type="evidence" value="ECO:0007669"/>
    <property type="project" value="TreeGrafter"/>
</dbReference>
<dbReference type="AlphaFoldDB" id="A0AAW1CKD8"/>
<feature type="domain" description="BBS2 hairpin" evidence="5">
    <location>
        <begin position="278"/>
        <end position="375"/>
    </location>
</feature>
<feature type="domain" description="BBS2 C-terminal helix bundle" evidence="4">
    <location>
        <begin position="382"/>
        <end position="406"/>
    </location>
</feature>
<evidence type="ECO:0000313" key="6">
    <source>
        <dbReference type="EMBL" id="KAK9498986.1"/>
    </source>
</evidence>
<reference evidence="6 7" key="1">
    <citation type="submission" date="2022-12" db="EMBL/GenBank/DDBJ databases">
        <title>Chromosome-level genome assembly of true bugs.</title>
        <authorList>
            <person name="Ma L."/>
            <person name="Li H."/>
        </authorList>
    </citation>
    <scope>NUCLEOTIDE SEQUENCE [LARGE SCALE GENOMIC DNA]</scope>
    <source>
        <strain evidence="6">Lab_2022b</strain>
    </source>
</reference>
<dbReference type="InterPro" id="IPR055381">
    <property type="entry name" value="BBS2_CtH_dom"/>
</dbReference>
<dbReference type="InterPro" id="IPR055380">
    <property type="entry name" value="BBS2_hp_dom"/>
</dbReference>
<dbReference type="PANTHER" id="PTHR32465">
    <property type="entry name" value="BARDET-BIEDL SYNDROME 2 PROTEIN"/>
    <property type="match status" value="1"/>
</dbReference>
<evidence type="ECO:0000256" key="1">
    <source>
        <dbReference type="SAM" id="Coils"/>
    </source>
</evidence>
<dbReference type="GO" id="GO:1905515">
    <property type="term" value="P:non-motile cilium assembly"/>
    <property type="evidence" value="ECO:0007669"/>
    <property type="project" value="InterPro"/>
</dbReference>
<keyword evidence="7" id="KW-1185">Reference proteome</keyword>
<dbReference type="Proteomes" id="UP001461498">
    <property type="component" value="Unassembled WGS sequence"/>
</dbReference>
<dbReference type="InterPro" id="IPR029333">
    <property type="entry name" value="BBS2_GAE_dom"/>
</dbReference>
<keyword evidence="1" id="KW-0175">Coiled coil</keyword>
<accession>A0AAW1CKD8</accession>
<feature type="domain" description="BBS2 platform" evidence="3">
    <location>
        <begin position="170"/>
        <end position="266"/>
    </location>
</feature>
<dbReference type="GO" id="GO:0034464">
    <property type="term" value="C:BBSome"/>
    <property type="evidence" value="ECO:0007669"/>
    <property type="project" value="InterPro"/>
</dbReference>
<dbReference type="GO" id="GO:0016020">
    <property type="term" value="C:membrane"/>
    <property type="evidence" value="ECO:0007669"/>
    <property type="project" value="TreeGrafter"/>
</dbReference>
<dbReference type="Pfam" id="PF23350">
    <property type="entry name" value="BBS2_pf"/>
    <property type="match status" value="1"/>
</dbReference>
<evidence type="ECO:0000259" key="5">
    <source>
        <dbReference type="Pfam" id="PF23353"/>
    </source>
</evidence>
<feature type="coiled-coil region" evidence="1">
    <location>
        <begin position="284"/>
        <end position="311"/>
    </location>
</feature>
<dbReference type="EMBL" id="JAPXFL010000012">
    <property type="protein sequence ID" value="KAK9498986.1"/>
    <property type="molecule type" value="Genomic_DNA"/>
</dbReference>
<evidence type="ECO:0000259" key="3">
    <source>
        <dbReference type="Pfam" id="PF23350"/>
    </source>
</evidence>
<sequence length="410" mass="45549">MSGKSQLIACSVQGEIRGYDSTSIPRDNIQHGDVLRELFSKKQVLLAELKNYSADPTGTGIPANTRLLTEISVSSGSKISSGGHVVVSLSTNNFTVIRCATVFAEGIFEGETFVVHPRADQVTHHLDIPLVPPKDTPLDIHIRAFVGTSANKNQFHVFEVTRQLPRFSMYNVANPDAKVIPDSFVTFRLNEKPMRLEAWQNQNFLVNSSTEERGGEGPSSAEWRISLTSLRDGSMLQLKYESGTMTIATPHMGIAADIIQSLAQFFNLTAIQSFAEFPNVYLNLRDLLNKVDELQQNAAKMSANVADTANVIRGLIVQAEDSRLLQYMKDLRECYSHLQQVNNDLIRNYSLRSANHKELLQTLRNINNIVQHASRLRVGKTKNDVASLCRTAIANKNINLLIKTIKTGEA</sequence>
<dbReference type="InterPro" id="IPR055379">
    <property type="entry name" value="BBS2_pf_dom"/>
</dbReference>
<dbReference type="GO" id="GO:0043005">
    <property type="term" value="C:neuron projection"/>
    <property type="evidence" value="ECO:0007669"/>
    <property type="project" value="TreeGrafter"/>
</dbReference>
<evidence type="ECO:0000259" key="4">
    <source>
        <dbReference type="Pfam" id="PF23351"/>
    </source>
</evidence>
<dbReference type="InterPro" id="IPR016616">
    <property type="entry name" value="Bardet-Biedl_syndrome_2_prot"/>
</dbReference>
<gene>
    <name evidence="6" type="ORF">O3M35_003512</name>
</gene>
<protein>
    <recommendedName>
        <fullName evidence="8">Ciliary BBSome complex subunit 2 C-terminal domain-containing protein</fullName>
    </recommendedName>
</protein>
<dbReference type="Pfam" id="PF23351">
    <property type="entry name" value="BBS2_CtH"/>
    <property type="match status" value="1"/>
</dbReference>
<proteinExistence type="predicted"/>
<evidence type="ECO:0008006" key="8">
    <source>
        <dbReference type="Google" id="ProtNLM"/>
    </source>
</evidence>
<dbReference type="Pfam" id="PF14782">
    <property type="entry name" value="BBS2_GAE"/>
    <property type="match status" value="1"/>
</dbReference>
<evidence type="ECO:0000313" key="7">
    <source>
        <dbReference type="Proteomes" id="UP001461498"/>
    </source>
</evidence>
<dbReference type="GO" id="GO:0031514">
    <property type="term" value="C:motile cilium"/>
    <property type="evidence" value="ECO:0007669"/>
    <property type="project" value="TreeGrafter"/>
</dbReference>
<organism evidence="6 7">
    <name type="scientific">Rhynocoris fuscipes</name>
    <dbReference type="NCBI Taxonomy" id="488301"/>
    <lineage>
        <taxon>Eukaryota</taxon>
        <taxon>Metazoa</taxon>
        <taxon>Ecdysozoa</taxon>
        <taxon>Arthropoda</taxon>
        <taxon>Hexapoda</taxon>
        <taxon>Insecta</taxon>
        <taxon>Pterygota</taxon>
        <taxon>Neoptera</taxon>
        <taxon>Paraneoptera</taxon>
        <taxon>Hemiptera</taxon>
        <taxon>Heteroptera</taxon>
        <taxon>Panheteroptera</taxon>
        <taxon>Cimicomorpha</taxon>
        <taxon>Reduviidae</taxon>
        <taxon>Harpactorinae</taxon>
        <taxon>Harpactorini</taxon>
        <taxon>Rhynocoris</taxon>
    </lineage>
</organism>
<feature type="domain" description="BBS2 GAE" evidence="2">
    <location>
        <begin position="82"/>
        <end position="167"/>
    </location>
</feature>